<dbReference type="InterPro" id="IPR029044">
    <property type="entry name" value="Nucleotide-diphossugar_trans"/>
</dbReference>
<evidence type="ECO:0000313" key="5">
    <source>
        <dbReference type="EMBL" id="SOB87024.1"/>
    </source>
</evidence>
<gene>
    <name evidence="5" type="ORF">SAMN06297144_2144</name>
</gene>
<keyword evidence="3" id="KW-0460">Magnesium</keyword>
<keyword evidence="2" id="KW-0548">Nucleotidyltransferase</keyword>
<feature type="domain" description="MobA-like NTP transferase" evidence="4">
    <location>
        <begin position="4"/>
        <end position="126"/>
    </location>
</feature>
<dbReference type="InterPro" id="IPR025877">
    <property type="entry name" value="MobA-like_NTP_Trfase"/>
</dbReference>
<dbReference type="GO" id="GO:0016301">
    <property type="term" value="F:kinase activity"/>
    <property type="evidence" value="ECO:0007669"/>
    <property type="project" value="UniProtKB-KW"/>
</dbReference>
<evidence type="ECO:0000256" key="1">
    <source>
        <dbReference type="ARBA" id="ARBA00022679"/>
    </source>
</evidence>
<dbReference type="GO" id="GO:0016779">
    <property type="term" value="F:nucleotidyltransferase activity"/>
    <property type="evidence" value="ECO:0007669"/>
    <property type="project" value="UniProtKB-KW"/>
</dbReference>
<dbReference type="Proteomes" id="UP000219494">
    <property type="component" value="Unassembled WGS sequence"/>
</dbReference>
<dbReference type="AlphaFoldDB" id="A0A285QZL0"/>
<evidence type="ECO:0000256" key="3">
    <source>
        <dbReference type="ARBA" id="ARBA00022842"/>
    </source>
</evidence>
<dbReference type="Gene3D" id="3.90.550.10">
    <property type="entry name" value="Spore Coat Polysaccharide Biosynthesis Protein SpsA, Chain A"/>
    <property type="match status" value="1"/>
</dbReference>
<reference evidence="5 6" key="1">
    <citation type="submission" date="2017-07" db="EMBL/GenBank/DDBJ databases">
        <authorList>
            <person name="Sun Z.S."/>
            <person name="Albrecht U."/>
            <person name="Echele G."/>
            <person name="Lee C.C."/>
        </authorList>
    </citation>
    <scope>NUCLEOTIDE SEQUENCE [LARGE SCALE GENOMIC DNA]</scope>
    <source>
        <strain evidence="5 6">CGMCC 1.12672</strain>
    </source>
</reference>
<keyword evidence="6" id="KW-1185">Reference proteome</keyword>
<protein>
    <submittedName>
        <fullName evidence="5">Choline kinase</fullName>
    </submittedName>
</protein>
<name>A0A285QZL0_9SPHN</name>
<sequence length="240" mass="24862">MTHAIILSAGRGSRLLPLTEFVPKCLVPVGGRAILDHQLDALAAAGASGATVVAGYRFDQVEAHLAATSPPLPVTLRFNPFWAVSSSIGSVWAVRDLLHSGFCLMNGDTTVHPAILARALAAAAAPQVTLLVEPLRNLATDDMLVALCGTRVLAVSKQLDPAAATHRSLGIVVAPPASAYLAALERVIAAADGINAFHHDVVAALAREEGVTAAIEESGAWREIDRAEDIAAWHGNGPSG</sequence>
<dbReference type="InterPro" id="IPR050065">
    <property type="entry name" value="GlmU-like"/>
</dbReference>
<dbReference type="Pfam" id="PF12804">
    <property type="entry name" value="NTP_transf_3"/>
    <property type="match status" value="1"/>
</dbReference>
<keyword evidence="1" id="KW-0808">Transferase</keyword>
<evidence type="ECO:0000259" key="4">
    <source>
        <dbReference type="Pfam" id="PF12804"/>
    </source>
</evidence>
<dbReference type="PANTHER" id="PTHR43584:SF8">
    <property type="entry name" value="N-ACETYLMURAMATE ALPHA-1-PHOSPHATE URIDYLYLTRANSFERASE"/>
    <property type="match status" value="1"/>
</dbReference>
<proteinExistence type="predicted"/>
<evidence type="ECO:0000313" key="6">
    <source>
        <dbReference type="Proteomes" id="UP000219494"/>
    </source>
</evidence>
<evidence type="ECO:0000256" key="2">
    <source>
        <dbReference type="ARBA" id="ARBA00022695"/>
    </source>
</evidence>
<dbReference type="RefSeq" id="WP_097063970.1">
    <property type="nucleotide sequence ID" value="NZ_OBMI01000002.1"/>
</dbReference>
<accession>A0A285QZL0</accession>
<keyword evidence="5" id="KW-0418">Kinase</keyword>
<dbReference type="PANTHER" id="PTHR43584">
    <property type="entry name" value="NUCLEOTIDYL TRANSFERASE"/>
    <property type="match status" value="1"/>
</dbReference>
<organism evidence="5 6">
    <name type="scientific">Sphingomonas guangdongensis</name>
    <dbReference type="NCBI Taxonomy" id="1141890"/>
    <lineage>
        <taxon>Bacteria</taxon>
        <taxon>Pseudomonadati</taxon>
        <taxon>Pseudomonadota</taxon>
        <taxon>Alphaproteobacteria</taxon>
        <taxon>Sphingomonadales</taxon>
        <taxon>Sphingomonadaceae</taxon>
        <taxon>Sphingomonas</taxon>
    </lineage>
</organism>
<dbReference type="SUPFAM" id="SSF53448">
    <property type="entry name" value="Nucleotide-diphospho-sugar transferases"/>
    <property type="match status" value="1"/>
</dbReference>
<dbReference type="EMBL" id="OBMI01000002">
    <property type="protein sequence ID" value="SOB87024.1"/>
    <property type="molecule type" value="Genomic_DNA"/>
</dbReference>
<dbReference type="OrthoDB" id="9814110at2"/>